<dbReference type="EMBL" id="MN740944">
    <property type="protein sequence ID" value="QHU19131.1"/>
    <property type="molecule type" value="Genomic_DNA"/>
</dbReference>
<dbReference type="AlphaFoldDB" id="A0A6C0KPM8"/>
<accession>A0A6C0KPM8</accession>
<evidence type="ECO:0000313" key="1">
    <source>
        <dbReference type="EMBL" id="QHU19131.1"/>
    </source>
</evidence>
<protein>
    <submittedName>
        <fullName evidence="1">Uncharacterized protein</fullName>
    </submittedName>
</protein>
<sequence>MNLIFTFLNKPGLGDNFRGLISILQIINKIKEKKQINLLVDFSKSKMKNYFLNEISSELLEIEESETFFYGDEKCHDEDIINFLLNNNSDSIRISTNNYPDINNINDTIKNDFKNILNFTPDFNNNLYEHLNKLPNKYHLYHFRFGDNKFVTKRDFDILEVQKFIKLFNEKKKDGPCVVISDSLFFKKYINKLFKNKNVFVFLNKPTHTFLSKNMDSEDEINILLDFMLMTKAETINCYSFYPWISNFILWTSYIYDVPLFNMKK</sequence>
<name>A0A6C0KPM8_9ZZZZ</name>
<reference evidence="1" key="1">
    <citation type="journal article" date="2020" name="Nature">
        <title>Giant virus diversity and host interactions through global metagenomics.</title>
        <authorList>
            <person name="Schulz F."/>
            <person name="Roux S."/>
            <person name="Paez-Espino D."/>
            <person name="Jungbluth S."/>
            <person name="Walsh D.A."/>
            <person name="Denef V.J."/>
            <person name="McMahon K.D."/>
            <person name="Konstantinidis K.T."/>
            <person name="Eloe-Fadrosh E.A."/>
            <person name="Kyrpides N.C."/>
            <person name="Woyke T."/>
        </authorList>
    </citation>
    <scope>NUCLEOTIDE SEQUENCE</scope>
    <source>
        <strain evidence="1">GVMAG-S-3300013014-104</strain>
    </source>
</reference>
<organism evidence="1">
    <name type="scientific">viral metagenome</name>
    <dbReference type="NCBI Taxonomy" id="1070528"/>
    <lineage>
        <taxon>unclassified sequences</taxon>
        <taxon>metagenomes</taxon>
        <taxon>organismal metagenomes</taxon>
    </lineage>
</organism>
<proteinExistence type="predicted"/>